<dbReference type="InterPro" id="IPR039210">
    <property type="entry name" value="OGFOD3"/>
</dbReference>
<dbReference type="EMBL" id="CAUEEQ010013943">
    <property type="protein sequence ID" value="CAJ0937916.1"/>
    <property type="molecule type" value="Genomic_DNA"/>
</dbReference>
<reference evidence="1" key="1">
    <citation type="submission" date="2023-07" db="EMBL/GenBank/DDBJ databases">
        <authorList>
            <person name="Stuckert A."/>
        </authorList>
    </citation>
    <scope>NUCLEOTIDE SEQUENCE</scope>
</reference>
<protein>
    <submittedName>
        <fullName evidence="1">Uncharacterized protein</fullName>
    </submittedName>
</protein>
<comment type="caution">
    <text evidence="1">The sequence shown here is derived from an EMBL/GenBank/DDBJ whole genome shotgun (WGS) entry which is preliminary data.</text>
</comment>
<dbReference type="PANTHER" id="PTHR14650:SF1">
    <property type="entry name" value="2-OXOGLUTARATE AND IRON-DEPENDENT OXYGENASE DOMAIN-CONTAINING PROTEIN 3"/>
    <property type="match status" value="1"/>
</dbReference>
<dbReference type="Proteomes" id="UP001176940">
    <property type="component" value="Unassembled WGS sequence"/>
</dbReference>
<dbReference type="PANTHER" id="PTHR14650">
    <property type="entry name" value="PROLYL HYDROXYLASE-RELATED"/>
    <property type="match status" value="1"/>
</dbReference>
<accession>A0ABN9LBA1</accession>
<sequence>MKLQPSHRDVRANNGRYYGEQMKDVLTEEDFQLYRNVRRRIQQEIARTFHLDASALHLTKPTFFSRINSSEAKTTHDEYWHPHIDKFSARDPYDHQMDGSDPLLQPRDQATIAEIEAINTSAAI</sequence>
<evidence type="ECO:0000313" key="1">
    <source>
        <dbReference type="EMBL" id="CAJ0937916.1"/>
    </source>
</evidence>
<gene>
    <name evidence="1" type="ORF">RIMI_LOCUS7377607</name>
</gene>
<evidence type="ECO:0000313" key="2">
    <source>
        <dbReference type="Proteomes" id="UP001176940"/>
    </source>
</evidence>
<proteinExistence type="predicted"/>
<name>A0ABN9LBA1_9NEOB</name>
<keyword evidence="2" id="KW-1185">Reference proteome</keyword>
<organism evidence="1 2">
    <name type="scientific">Ranitomeya imitator</name>
    <name type="common">mimic poison frog</name>
    <dbReference type="NCBI Taxonomy" id="111125"/>
    <lineage>
        <taxon>Eukaryota</taxon>
        <taxon>Metazoa</taxon>
        <taxon>Chordata</taxon>
        <taxon>Craniata</taxon>
        <taxon>Vertebrata</taxon>
        <taxon>Euteleostomi</taxon>
        <taxon>Amphibia</taxon>
        <taxon>Batrachia</taxon>
        <taxon>Anura</taxon>
        <taxon>Neobatrachia</taxon>
        <taxon>Hyloidea</taxon>
        <taxon>Dendrobatidae</taxon>
        <taxon>Dendrobatinae</taxon>
        <taxon>Ranitomeya</taxon>
    </lineage>
</organism>